<evidence type="ECO:0000313" key="1">
    <source>
        <dbReference type="EMBL" id="PJA83418.1"/>
    </source>
</evidence>
<protein>
    <recommendedName>
        <fullName evidence="3">Nucleotidyl transferase AbiEii/AbiGii toxin family protein</fullName>
    </recommendedName>
</protein>
<dbReference type="EMBL" id="PFVS01000043">
    <property type="protein sequence ID" value="PJA83418.1"/>
    <property type="molecule type" value="Genomic_DNA"/>
</dbReference>
<proteinExistence type="predicted"/>
<gene>
    <name evidence="1" type="ORF">CO146_01185</name>
</gene>
<dbReference type="Proteomes" id="UP000230178">
    <property type="component" value="Unassembled WGS sequence"/>
</dbReference>
<accession>A0A2M7Z3K2</accession>
<dbReference type="Pfam" id="PF08843">
    <property type="entry name" value="AbiEii"/>
    <property type="match status" value="1"/>
</dbReference>
<reference evidence="2" key="1">
    <citation type="submission" date="2017-09" db="EMBL/GenBank/DDBJ databases">
        <title>Depth-based differentiation of microbial function through sediment-hosted aquifers and enrichment of novel symbionts in the deep terrestrial subsurface.</title>
        <authorList>
            <person name="Probst A.J."/>
            <person name="Ladd B."/>
            <person name="Jarett J.K."/>
            <person name="Geller-Mcgrath D.E."/>
            <person name="Sieber C.M.K."/>
            <person name="Emerson J.B."/>
            <person name="Anantharaman K."/>
            <person name="Thomas B.C."/>
            <person name="Malmstrom R."/>
            <person name="Stieglmeier M."/>
            <person name="Klingl A."/>
            <person name="Woyke T."/>
            <person name="Ryan C.M."/>
            <person name="Banfield J.F."/>
        </authorList>
    </citation>
    <scope>NUCLEOTIDE SEQUENCE [LARGE SCALE GENOMIC DNA]</scope>
</reference>
<dbReference type="InterPro" id="IPR014942">
    <property type="entry name" value="AbiEii"/>
</dbReference>
<organism evidence="1 2">
    <name type="scientific">Candidatus Nealsonbacteria bacterium CG_4_9_14_3_um_filter_37_29</name>
    <dbReference type="NCBI Taxonomy" id="1974696"/>
    <lineage>
        <taxon>Bacteria</taxon>
        <taxon>Candidatus Nealsoniibacteriota</taxon>
    </lineage>
</organism>
<comment type="caution">
    <text evidence="1">The sequence shown here is derived from an EMBL/GenBank/DDBJ whole genome shotgun (WGS) entry which is preliminary data.</text>
</comment>
<sequence length="206" mass="23736">MYEEALIKEAKKLFPRFGKFSDFYLVGGTALALQIGHRISFDFDFFSENELPTGLLQKIKRIFPGSAAEVIYKEAGEQITLSLDGVKTTFFHYPYPVIDKFVEYQGVPLATVREIAAMKAFSIGKRLSYKDYIDWYFLLSEKHVSLRQVIKLADKKFNGDFNARLFLGQLVSVADVPTQKIDFLRDAIDKKTVQNFLEKTVRNFKF</sequence>
<dbReference type="AlphaFoldDB" id="A0A2M7Z3K2"/>
<evidence type="ECO:0000313" key="2">
    <source>
        <dbReference type="Proteomes" id="UP000230178"/>
    </source>
</evidence>
<evidence type="ECO:0008006" key="3">
    <source>
        <dbReference type="Google" id="ProtNLM"/>
    </source>
</evidence>
<name>A0A2M7Z3K2_9BACT</name>